<evidence type="ECO:0000313" key="4">
    <source>
        <dbReference type="Proteomes" id="UP000595618"/>
    </source>
</evidence>
<dbReference type="InterPro" id="IPR027417">
    <property type="entry name" value="P-loop_NTPase"/>
</dbReference>
<dbReference type="Proteomes" id="UP000595618">
    <property type="component" value="Chromosome"/>
</dbReference>
<sequence>MAKQNFEELLSAVVKSNASDLHITVGRHPTLRIDGTLTPLTKEEVITPEVAQGFIFSMLNEEQKERFLTEKELDFSYGFRDRARFRVNIFHQRNYMSASLRLISTKIRTTKELNLPPVIEEFSKYQQGFLLVVGPTGHGKSTTLAALIDLINRSRADHVITIEDPIEYLFPSEQSIIDQREVGFDTPSFTRALKSLFREDVDVAMIGEMRDAETMAAAVTAAETGHLILSTLHTNNAAQTIDRIIDTFSPTQQNQIRAQLASTLIGIVSQRLIPRLSGGLIPAVEVMIVNAAIRNLIRENKIHEIDLVIETSSDQGMISLNRSLVDLVRRGEVALESALNYSLNPGELQTLLKG</sequence>
<dbReference type="SUPFAM" id="SSF52540">
    <property type="entry name" value="P-loop containing nucleoside triphosphate hydrolases"/>
    <property type="match status" value="1"/>
</dbReference>
<dbReference type="GO" id="GO:0005524">
    <property type="term" value="F:ATP binding"/>
    <property type="evidence" value="ECO:0007669"/>
    <property type="project" value="InterPro"/>
</dbReference>
<dbReference type="PANTHER" id="PTHR30486:SF16">
    <property type="entry name" value="TWITCHING MOTILITY PROTEIN PILT"/>
    <property type="match status" value="1"/>
</dbReference>
<dbReference type="Gene3D" id="3.30.450.90">
    <property type="match status" value="1"/>
</dbReference>
<dbReference type="InterPro" id="IPR001482">
    <property type="entry name" value="T2SS/T4SS_dom"/>
</dbReference>
<evidence type="ECO:0000313" key="3">
    <source>
        <dbReference type="EMBL" id="QQG45678.1"/>
    </source>
</evidence>
<evidence type="ECO:0000259" key="2">
    <source>
        <dbReference type="Pfam" id="PF00437"/>
    </source>
</evidence>
<organism evidence="3 4">
    <name type="scientific">Candidatus Sungiibacteriota bacterium</name>
    <dbReference type="NCBI Taxonomy" id="2750080"/>
    <lineage>
        <taxon>Bacteria</taxon>
        <taxon>Candidatus Sungiibacteriota</taxon>
    </lineage>
</organism>
<feature type="domain" description="Bacterial type II secretion system protein E" evidence="2">
    <location>
        <begin position="7"/>
        <end position="276"/>
    </location>
</feature>
<dbReference type="EMBL" id="CP066690">
    <property type="protein sequence ID" value="QQG45678.1"/>
    <property type="molecule type" value="Genomic_DNA"/>
</dbReference>
<accession>A0A7T5USH4</accession>
<protein>
    <submittedName>
        <fullName evidence="3">PilT/PilU family type 4a pilus ATPase</fullName>
    </submittedName>
</protein>
<dbReference type="Gene3D" id="3.40.50.300">
    <property type="entry name" value="P-loop containing nucleotide triphosphate hydrolases"/>
    <property type="match status" value="1"/>
</dbReference>
<reference evidence="3 4" key="1">
    <citation type="submission" date="2020-07" db="EMBL/GenBank/DDBJ databases">
        <title>Huge and variable diversity of episymbiotic CPR bacteria and DPANN archaea in groundwater ecosystems.</title>
        <authorList>
            <person name="He C.Y."/>
            <person name="Keren R."/>
            <person name="Whittaker M."/>
            <person name="Farag I.F."/>
            <person name="Doudna J."/>
            <person name="Cate J.H.D."/>
            <person name="Banfield J.F."/>
        </authorList>
    </citation>
    <scope>NUCLEOTIDE SEQUENCE [LARGE SCALE GENOMIC DNA]</scope>
    <source>
        <strain evidence="3">NC_groundwater_541_Ag_S-0.1um_46_50</strain>
    </source>
</reference>
<proteinExistence type="inferred from homology"/>
<dbReference type="Pfam" id="PF00437">
    <property type="entry name" value="T2SSE"/>
    <property type="match status" value="1"/>
</dbReference>
<dbReference type="NCBIfam" id="TIGR01420">
    <property type="entry name" value="pilT_fam"/>
    <property type="match status" value="1"/>
</dbReference>
<comment type="similarity">
    <text evidence="1">Belongs to the GSP E family.</text>
</comment>
<evidence type="ECO:0000256" key="1">
    <source>
        <dbReference type="ARBA" id="ARBA00006611"/>
    </source>
</evidence>
<dbReference type="AlphaFoldDB" id="A0A7T5USH4"/>
<dbReference type="InterPro" id="IPR006321">
    <property type="entry name" value="PilT/PilU"/>
</dbReference>
<dbReference type="PANTHER" id="PTHR30486">
    <property type="entry name" value="TWITCHING MOTILITY PROTEIN PILT"/>
    <property type="match status" value="1"/>
</dbReference>
<name>A0A7T5USH4_9BACT</name>
<dbReference type="GO" id="GO:0016887">
    <property type="term" value="F:ATP hydrolysis activity"/>
    <property type="evidence" value="ECO:0007669"/>
    <property type="project" value="InterPro"/>
</dbReference>
<dbReference type="CDD" id="cd01131">
    <property type="entry name" value="PilT"/>
    <property type="match status" value="1"/>
</dbReference>
<dbReference type="InterPro" id="IPR050921">
    <property type="entry name" value="T4SS_GSP_E_ATPase"/>
</dbReference>
<gene>
    <name evidence="3" type="ORF">HYW89_02035</name>
</gene>